<gene>
    <name evidence="1" type="ORF">LEP1GSC158_1999</name>
</gene>
<organism evidence="1 2">
    <name type="scientific">Leptospira interrogans serovar Zanoni str. LT2156</name>
    <dbReference type="NCBI Taxonomy" id="1001601"/>
    <lineage>
        <taxon>Bacteria</taxon>
        <taxon>Pseudomonadati</taxon>
        <taxon>Spirochaetota</taxon>
        <taxon>Spirochaetia</taxon>
        <taxon>Leptospirales</taxon>
        <taxon>Leptospiraceae</taxon>
        <taxon>Leptospira</taxon>
    </lineage>
</organism>
<dbReference type="AlphaFoldDB" id="M6HDC3"/>
<accession>M6HDC3</accession>
<protein>
    <submittedName>
        <fullName evidence="1">Uncharacterized protein</fullName>
    </submittedName>
</protein>
<dbReference type="Proteomes" id="UP000012089">
    <property type="component" value="Unassembled WGS sequence"/>
</dbReference>
<name>M6HDC3_LEPIR</name>
<comment type="caution">
    <text evidence="1">The sequence shown here is derived from an EMBL/GenBank/DDBJ whole genome shotgun (WGS) entry which is preliminary data.</text>
</comment>
<sequence length="137" mass="16031">MAGIAVSFAKHLKYDRLILKGVDFHRSNGKTHCRSSGYEVYDRFFLSRKVSLFKTRFQKSKSWEKRFSILEILKEESPELFQSNPMSKITKKLGEGLILEDPKKIQFEKWIQFCVAHLDLKGYFSSRILNIPSVIKP</sequence>
<proteinExistence type="predicted"/>
<reference evidence="1 2" key="1">
    <citation type="submission" date="2013-01" db="EMBL/GenBank/DDBJ databases">
        <authorList>
            <person name="Harkins D.M."/>
            <person name="Durkin A.S."/>
            <person name="Brinkac L.M."/>
            <person name="Haft D.H."/>
            <person name="Selengut J.D."/>
            <person name="Sanka R."/>
            <person name="DePew J."/>
            <person name="Purushe J."/>
            <person name="Tulsiani S.M."/>
            <person name="Graham G.C."/>
            <person name="Burns M.-A."/>
            <person name="Dohnt M.F."/>
            <person name="Smythe L.D."/>
            <person name="McKay D.B."/>
            <person name="Craig S.B."/>
            <person name="Vinetz J.M."/>
            <person name="Sutton G.G."/>
            <person name="Nierman W.C."/>
            <person name="Fouts D.E."/>
        </authorList>
    </citation>
    <scope>NUCLEOTIDE SEQUENCE [LARGE SCALE GENOMIC DNA]</scope>
    <source>
        <strain evidence="1 2">LT2156</strain>
    </source>
</reference>
<dbReference type="PANTHER" id="PTHR41786">
    <property type="entry name" value="MOTILITY ACCESSORY FACTOR MAF"/>
    <property type="match status" value="1"/>
</dbReference>
<evidence type="ECO:0000313" key="2">
    <source>
        <dbReference type="Proteomes" id="UP000012089"/>
    </source>
</evidence>
<dbReference type="EMBL" id="AFMF02000033">
    <property type="protein sequence ID" value="EMM95075.1"/>
    <property type="molecule type" value="Genomic_DNA"/>
</dbReference>
<evidence type="ECO:0000313" key="1">
    <source>
        <dbReference type="EMBL" id="EMM95075.1"/>
    </source>
</evidence>
<dbReference type="PANTHER" id="PTHR41786:SF1">
    <property type="entry name" value="6-HYDROXYMETHYLPTERIN DIPHOSPHOKINASE MPTE-LIKE DOMAIN-CONTAINING PROTEIN"/>
    <property type="match status" value="1"/>
</dbReference>